<dbReference type="InterPro" id="IPR005336">
    <property type="entry name" value="MPC"/>
</dbReference>
<protein>
    <recommendedName>
        <fullName evidence="9">Mitochondrial pyruvate carrier</fullName>
    </recommendedName>
</protein>
<dbReference type="Proteomes" id="UP000645828">
    <property type="component" value="Unassembled WGS sequence"/>
</dbReference>
<keyword evidence="4" id="KW-0812">Transmembrane</keyword>
<keyword evidence="5 9" id="KW-0999">Mitochondrion inner membrane</keyword>
<dbReference type="Pfam" id="PF03650">
    <property type="entry name" value="MPC"/>
    <property type="match status" value="1"/>
</dbReference>
<evidence type="ECO:0000256" key="2">
    <source>
        <dbReference type="ARBA" id="ARBA00006416"/>
    </source>
</evidence>
<evidence type="ECO:0000256" key="5">
    <source>
        <dbReference type="ARBA" id="ARBA00022792"/>
    </source>
</evidence>
<organism evidence="11 12">
    <name type="scientific">Nyctereutes procyonoides</name>
    <name type="common">Raccoon dog</name>
    <name type="synonym">Canis procyonoides</name>
    <dbReference type="NCBI Taxonomy" id="34880"/>
    <lineage>
        <taxon>Eukaryota</taxon>
        <taxon>Metazoa</taxon>
        <taxon>Chordata</taxon>
        <taxon>Craniata</taxon>
        <taxon>Vertebrata</taxon>
        <taxon>Euteleostomi</taxon>
        <taxon>Mammalia</taxon>
        <taxon>Eutheria</taxon>
        <taxon>Laurasiatheria</taxon>
        <taxon>Carnivora</taxon>
        <taxon>Caniformia</taxon>
        <taxon>Canidae</taxon>
        <taxon>Nyctereutes</taxon>
    </lineage>
</organism>
<name>A0A811ZRR9_NYCPR</name>
<keyword evidence="3 9" id="KW-0813">Transport</keyword>
<evidence type="ECO:0000256" key="7">
    <source>
        <dbReference type="ARBA" id="ARBA00023128"/>
    </source>
</evidence>
<comment type="caution">
    <text evidence="11">The sequence shown here is derived from an EMBL/GenBank/DDBJ whole genome shotgun (WGS) entry which is preliminary data.</text>
</comment>
<sequence length="154" mass="16798">MGLQEGRLSGRKGTLGERRTPGTVAGGGEVWPSCQPGTGAQPLSHLAVRDHSSAGTAATGARGLQATYHWVLDKVELLVPQTAFFSPWAPITKWGLVCAGLADKARPAEQVSFIWPRYSLVIIRKTWSVSAVNLFEGLFPIWRYNQELKGKVNR</sequence>
<evidence type="ECO:0000256" key="8">
    <source>
        <dbReference type="ARBA" id="ARBA00023136"/>
    </source>
</evidence>
<reference evidence="11" key="1">
    <citation type="submission" date="2020-12" db="EMBL/GenBank/DDBJ databases">
        <authorList>
            <consortium name="Molecular Ecology Group"/>
        </authorList>
    </citation>
    <scope>NUCLEOTIDE SEQUENCE</scope>
    <source>
        <strain evidence="11">TBG_1078</strain>
    </source>
</reference>
<comment type="function">
    <text evidence="9">Mediates the uptake of pyruvate into mitochondria.</text>
</comment>
<evidence type="ECO:0000313" key="12">
    <source>
        <dbReference type="Proteomes" id="UP000645828"/>
    </source>
</evidence>
<dbReference type="GO" id="GO:0006850">
    <property type="term" value="P:pyruvate import into mitochondria"/>
    <property type="evidence" value="ECO:0007669"/>
    <property type="project" value="InterPro"/>
</dbReference>
<evidence type="ECO:0000313" key="11">
    <source>
        <dbReference type="EMBL" id="CAD7691351.1"/>
    </source>
</evidence>
<comment type="similarity">
    <text evidence="2 9">Belongs to the mitochondrial pyruvate carrier (MPC) (TC 2.A.105) family.</text>
</comment>
<comment type="subcellular location">
    <subcellularLocation>
        <location evidence="1 9">Mitochondrion inner membrane</location>
        <topology evidence="1 9">Multi-pass membrane protein</topology>
    </subcellularLocation>
</comment>
<evidence type="ECO:0000256" key="1">
    <source>
        <dbReference type="ARBA" id="ARBA00004448"/>
    </source>
</evidence>
<evidence type="ECO:0000256" key="4">
    <source>
        <dbReference type="ARBA" id="ARBA00022692"/>
    </source>
</evidence>
<proteinExistence type="inferred from homology"/>
<dbReference type="GO" id="GO:0005743">
    <property type="term" value="C:mitochondrial inner membrane"/>
    <property type="evidence" value="ECO:0007669"/>
    <property type="project" value="UniProtKB-SubCell"/>
</dbReference>
<evidence type="ECO:0000256" key="10">
    <source>
        <dbReference type="SAM" id="MobiDB-lite"/>
    </source>
</evidence>
<keyword evidence="6" id="KW-1133">Transmembrane helix</keyword>
<dbReference type="EMBL" id="CAJHUB010000774">
    <property type="protein sequence ID" value="CAD7691351.1"/>
    <property type="molecule type" value="Genomic_DNA"/>
</dbReference>
<feature type="region of interest" description="Disordered" evidence="10">
    <location>
        <begin position="1"/>
        <end position="29"/>
    </location>
</feature>
<keyword evidence="12" id="KW-1185">Reference proteome</keyword>
<evidence type="ECO:0000256" key="6">
    <source>
        <dbReference type="ARBA" id="ARBA00022989"/>
    </source>
</evidence>
<keyword evidence="7 9" id="KW-0496">Mitochondrion</keyword>
<gene>
    <name evidence="11" type="ORF">NYPRO_LOCUS24145</name>
</gene>
<evidence type="ECO:0000256" key="3">
    <source>
        <dbReference type="ARBA" id="ARBA00022448"/>
    </source>
</evidence>
<keyword evidence="8" id="KW-0472">Membrane</keyword>
<accession>A0A811ZRR9</accession>
<dbReference type="AlphaFoldDB" id="A0A811ZRR9"/>
<evidence type="ECO:0000256" key="9">
    <source>
        <dbReference type="RuleBase" id="RU363100"/>
    </source>
</evidence>